<dbReference type="InterPro" id="IPR000477">
    <property type="entry name" value="RT_dom"/>
</dbReference>
<reference evidence="2" key="1">
    <citation type="submission" date="2012-09" db="EMBL/GenBank/DDBJ databases">
        <authorList>
            <person name="Martin A.A."/>
        </authorList>
    </citation>
    <scope>NUCLEOTIDE SEQUENCE</scope>
</reference>
<evidence type="ECO:0000313" key="3">
    <source>
        <dbReference type="WBParaSite" id="ACAC_0000456301-mRNA-1"/>
    </source>
</evidence>
<organism evidence="2 3">
    <name type="scientific">Angiostrongylus cantonensis</name>
    <name type="common">Rat lungworm</name>
    <dbReference type="NCBI Taxonomy" id="6313"/>
    <lineage>
        <taxon>Eukaryota</taxon>
        <taxon>Metazoa</taxon>
        <taxon>Ecdysozoa</taxon>
        <taxon>Nematoda</taxon>
        <taxon>Chromadorea</taxon>
        <taxon>Rhabditida</taxon>
        <taxon>Rhabditina</taxon>
        <taxon>Rhabditomorpha</taxon>
        <taxon>Strongyloidea</taxon>
        <taxon>Metastrongylidae</taxon>
        <taxon>Angiostrongylus</taxon>
    </lineage>
</organism>
<name>A0A0K0D3B8_ANGCA</name>
<accession>A0A0K0D3B8</accession>
<keyword evidence="2" id="KW-1185">Reference proteome</keyword>
<reference evidence="3" key="2">
    <citation type="submission" date="2017-02" db="UniProtKB">
        <authorList>
            <consortium name="WormBaseParasite"/>
        </authorList>
    </citation>
    <scope>IDENTIFICATION</scope>
</reference>
<evidence type="ECO:0000259" key="1">
    <source>
        <dbReference type="PROSITE" id="PS50878"/>
    </source>
</evidence>
<evidence type="ECO:0000313" key="2">
    <source>
        <dbReference type="Proteomes" id="UP000035642"/>
    </source>
</evidence>
<dbReference type="PANTHER" id="PTHR21301">
    <property type="entry name" value="REVERSE TRANSCRIPTASE"/>
    <property type="match status" value="1"/>
</dbReference>
<sequence length="112" mass="13137">MTPLCKPYPISLLRYYAQIRGLAMGQRLAPSLVIAFMSKVEAPVTDLGLSLYCRYIKDRFVLCSTQEEMDKYFELLNEQSEYIKFTREKPKENWLPFLKVQINLSQNGYITK</sequence>
<dbReference type="WBParaSite" id="ACAC_0000456301-mRNA-1">
    <property type="protein sequence ID" value="ACAC_0000456301-mRNA-1"/>
    <property type="gene ID" value="ACAC_0000456301"/>
</dbReference>
<feature type="domain" description="Reverse transcriptase" evidence="1">
    <location>
        <begin position="1"/>
        <end position="111"/>
    </location>
</feature>
<dbReference type="Proteomes" id="UP000035642">
    <property type="component" value="Unassembled WGS sequence"/>
</dbReference>
<proteinExistence type="predicted"/>
<dbReference type="PROSITE" id="PS50878">
    <property type="entry name" value="RT_POL"/>
    <property type="match status" value="1"/>
</dbReference>
<dbReference type="PANTHER" id="PTHR21301:SF10">
    <property type="entry name" value="REVERSE TRANSCRIPTASE DOMAIN-CONTAINING PROTEIN"/>
    <property type="match status" value="1"/>
</dbReference>
<protein>
    <submittedName>
        <fullName evidence="3">Reverse transcriptase domain-containing protein</fullName>
    </submittedName>
</protein>
<dbReference type="AlphaFoldDB" id="A0A0K0D3B8"/>